<evidence type="ECO:0000256" key="2">
    <source>
        <dbReference type="ARBA" id="ARBA00023015"/>
    </source>
</evidence>
<dbReference type="InterPro" id="IPR036271">
    <property type="entry name" value="Tet_transcr_reg_TetR-rel_C_sf"/>
</dbReference>
<evidence type="ECO:0000313" key="7">
    <source>
        <dbReference type="EMBL" id="MEZ0164380.1"/>
    </source>
</evidence>
<evidence type="ECO:0000313" key="8">
    <source>
        <dbReference type="Proteomes" id="UP001565927"/>
    </source>
</evidence>
<name>A0ABV4GYJ3_9ACTN</name>
<evidence type="ECO:0000259" key="6">
    <source>
        <dbReference type="PROSITE" id="PS50977"/>
    </source>
</evidence>
<sequence>MPRLVDHAARRREIIHVTWRLVARHGLDSVTMRVVAAEAGYANGALNRYFASKDDLLQASFEYVYSQTNERVRAAVGDRRGLAALRAFCLEVLPLDETRVLEARIAVSFWGRTVADDRFARVNAATLHEWRGEVARWLGEAREEGEIAGTVDVDVAAGQLLAFLMGAQTFVVADRPLLSVDQQRAALDAQLTQLTR</sequence>
<keyword evidence="4" id="KW-0804">Transcription</keyword>
<dbReference type="Pfam" id="PF00440">
    <property type="entry name" value="TetR_N"/>
    <property type="match status" value="1"/>
</dbReference>
<comment type="caution">
    <text evidence="7">The sequence shown here is derived from an EMBL/GenBank/DDBJ whole genome shotgun (WGS) entry which is preliminary data.</text>
</comment>
<gene>
    <name evidence="7" type="ORF">AB2L27_06320</name>
</gene>
<dbReference type="PANTHER" id="PTHR30055">
    <property type="entry name" value="HTH-TYPE TRANSCRIPTIONAL REGULATOR RUTR"/>
    <property type="match status" value="1"/>
</dbReference>
<dbReference type="RefSeq" id="WP_370440630.1">
    <property type="nucleotide sequence ID" value="NZ_JBGFTU010000006.1"/>
</dbReference>
<dbReference type="InterPro" id="IPR009057">
    <property type="entry name" value="Homeodomain-like_sf"/>
</dbReference>
<dbReference type="Proteomes" id="UP001565927">
    <property type="component" value="Unassembled WGS sequence"/>
</dbReference>
<organism evidence="7 8">
    <name type="scientific">Kineococcus halophytocola</name>
    <dbReference type="NCBI Taxonomy" id="3234027"/>
    <lineage>
        <taxon>Bacteria</taxon>
        <taxon>Bacillati</taxon>
        <taxon>Actinomycetota</taxon>
        <taxon>Actinomycetes</taxon>
        <taxon>Kineosporiales</taxon>
        <taxon>Kineosporiaceae</taxon>
        <taxon>Kineococcus</taxon>
    </lineage>
</organism>
<evidence type="ECO:0000256" key="1">
    <source>
        <dbReference type="ARBA" id="ARBA00022491"/>
    </source>
</evidence>
<keyword evidence="3 5" id="KW-0238">DNA-binding</keyword>
<dbReference type="PROSITE" id="PS50977">
    <property type="entry name" value="HTH_TETR_2"/>
    <property type="match status" value="1"/>
</dbReference>
<dbReference type="InterPro" id="IPR050109">
    <property type="entry name" value="HTH-type_TetR-like_transc_reg"/>
</dbReference>
<dbReference type="SUPFAM" id="SSF48498">
    <property type="entry name" value="Tetracyclin repressor-like, C-terminal domain"/>
    <property type="match status" value="1"/>
</dbReference>
<keyword evidence="8" id="KW-1185">Reference proteome</keyword>
<dbReference type="PRINTS" id="PR00455">
    <property type="entry name" value="HTHTETR"/>
</dbReference>
<keyword evidence="2" id="KW-0805">Transcription regulation</keyword>
<dbReference type="InterPro" id="IPR039538">
    <property type="entry name" value="BetI_C"/>
</dbReference>
<reference evidence="7 8" key="1">
    <citation type="submission" date="2024-07" db="EMBL/GenBank/DDBJ databases">
        <authorList>
            <person name="Thanompreechachai J."/>
            <person name="Duangmal K."/>
        </authorList>
    </citation>
    <scope>NUCLEOTIDE SEQUENCE [LARGE SCALE GENOMIC DNA]</scope>
    <source>
        <strain evidence="7 8">LSe6-4</strain>
    </source>
</reference>
<dbReference type="SUPFAM" id="SSF46689">
    <property type="entry name" value="Homeodomain-like"/>
    <property type="match status" value="1"/>
</dbReference>
<feature type="domain" description="HTH tetR-type" evidence="6">
    <location>
        <begin position="8"/>
        <end position="68"/>
    </location>
</feature>
<dbReference type="PANTHER" id="PTHR30055:SF234">
    <property type="entry name" value="HTH-TYPE TRANSCRIPTIONAL REGULATOR BETI"/>
    <property type="match status" value="1"/>
</dbReference>
<keyword evidence="1" id="KW-0678">Repressor</keyword>
<evidence type="ECO:0000256" key="4">
    <source>
        <dbReference type="ARBA" id="ARBA00023163"/>
    </source>
</evidence>
<dbReference type="Gene3D" id="1.10.357.10">
    <property type="entry name" value="Tetracycline Repressor, domain 2"/>
    <property type="match status" value="1"/>
</dbReference>
<evidence type="ECO:0000256" key="5">
    <source>
        <dbReference type="PROSITE-ProRule" id="PRU00335"/>
    </source>
</evidence>
<dbReference type="EMBL" id="JBGFTU010000006">
    <property type="protein sequence ID" value="MEZ0164380.1"/>
    <property type="molecule type" value="Genomic_DNA"/>
</dbReference>
<dbReference type="InterPro" id="IPR001647">
    <property type="entry name" value="HTH_TetR"/>
</dbReference>
<protein>
    <submittedName>
        <fullName evidence="7">TetR/AcrR family transcriptional regulator</fullName>
    </submittedName>
</protein>
<accession>A0ABV4GYJ3</accession>
<evidence type="ECO:0000256" key="3">
    <source>
        <dbReference type="ARBA" id="ARBA00023125"/>
    </source>
</evidence>
<feature type="DNA-binding region" description="H-T-H motif" evidence="5">
    <location>
        <begin position="31"/>
        <end position="50"/>
    </location>
</feature>
<dbReference type="Pfam" id="PF13977">
    <property type="entry name" value="TetR_C_6"/>
    <property type="match status" value="1"/>
</dbReference>
<proteinExistence type="predicted"/>